<evidence type="ECO:0000256" key="2">
    <source>
        <dbReference type="ARBA" id="ARBA00093774"/>
    </source>
</evidence>
<name>W9D9W5_9ACTN</name>
<comment type="similarity">
    <text evidence="2">Belongs to the MTB12 family.</text>
</comment>
<reference evidence="6 7" key="1">
    <citation type="journal article" date="2014" name="Genome Announc.">
        <title>Draft Genome Sequence of Gordonia alkanivorans Strain CGMCC6845, a Halotolerant Hydrocarbon-Degrading Bacterium.</title>
        <authorList>
            <person name="Wang X."/>
            <person name="Jin D."/>
            <person name="Zhou L."/>
            <person name="Wu L."/>
            <person name="An W."/>
            <person name="Zhao L."/>
        </authorList>
    </citation>
    <scope>NUCLEOTIDE SEQUENCE [LARGE SCALE GENOMIC DNA]</scope>
    <source>
        <strain evidence="6 7">CGMCC 6845</strain>
    </source>
</reference>
<dbReference type="PROSITE" id="PS51257">
    <property type="entry name" value="PROKAR_LIPOPROTEIN"/>
    <property type="match status" value="1"/>
</dbReference>
<dbReference type="InterPro" id="IPR058644">
    <property type="entry name" value="Mtb12-like_C"/>
</dbReference>
<feature type="domain" description="Low molecular weight antigen MTB12-like C-terminal" evidence="5">
    <location>
        <begin position="61"/>
        <end position="170"/>
    </location>
</feature>
<evidence type="ECO:0000256" key="1">
    <source>
        <dbReference type="ARBA" id="ARBA00022729"/>
    </source>
</evidence>
<proteinExistence type="inferred from homology"/>
<evidence type="ECO:0000256" key="4">
    <source>
        <dbReference type="SAM" id="SignalP"/>
    </source>
</evidence>
<sequence>MKYRKFLGATMIAAALMTGVAACGGDDSDAPPAPTLTSTADAGAGAAGGDTESEITNDSKPPSIAALNELVDTAVDPKIPSKDKIVLVEGSEKDPAIFEELVNARAENSDVDWVLVNPVISAGPNKARVKVRIETAGNPPTNAESTIVFDDGRWKLSNQTVCNLLGLYQVKSAMCTPAS</sequence>
<dbReference type="PATRIC" id="fig|1423140.3.peg.3870"/>
<feature type="chain" id="PRO_5004919039" description="Low molecular weight antigen MTB12-like C-terminal domain-containing protein" evidence="4">
    <location>
        <begin position="23"/>
        <end position="179"/>
    </location>
</feature>
<evidence type="ECO:0000313" key="7">
    <source>
        <dbReference type="Proteomes" id="UP000035035"/>
    </source>
</evidence>
<organism evidence="6 7">
    <name type="scientific">Gordonia alkanivorans CGMCC 6845</name>
    <dbReference type="NCBI Taxonomy" id="1423140"/>
    <lineage>
        <taxon>Bacteria</taxon>
        <taxon>Bacillati</taxon>
        <taxon>Actinomycetota</taxon>
        <taxon>Actinomycetes</taxon>
        <taxon>Mycobacteriales</taxon>
        <taxon>Gordoniaceae</taxon>
        <taxon>Gordonia</taxon>
    </lineage>
</organism>
<evidence type="ECO:0000313" key="6">
    <source>
        <dbReference type="EMBL" id="ETA05119.1"/>
    </source>
</evidence>
<feature type="region of interest" description="Disordered" evidence="3">
    <location>
        <begin position="31"/>
        <end position="61"/>
    </location>
</feature>
<accession>W9D9W5</accession>
<dbReference type="EMBL" id="AYXO01000056">
    <property type="protein sequence ID" value="ETA05119.1"/>
    <property type="molecule type" value="Genomic_DNA"/>
</dbReference>
<evidence type="ECO:0000259" key="5">
    <source>
        <dbReference type="Pfam" id="PF26580"/>
    </source>
</evidence>
<dbReference type="Proteomes" id="UP000035035">
    <property type="component" value="Unassembled WGS sequence"/>
</dbReference>
<protein>
    <recommendedName>
        <fullName evidence="5">Low molecular weight antigen MTB12-like C-terminal domain-containing protein</fullName>
    </recommendedName>
</protein>
<feature type="signal peptide" evidence="4">
    <location>
        <begin position="1"/>
        <end position="22"/>
    </location>
</feature>
<keyword evidence="7" id="KW-1185">Reference proteome</keyword>
<gene>
    <name evidence="6" type="ORF">V525_19430</name>
</gene>
<dbReference type="Pfam" id="PF26580">
    <property type="entry name" value="Mtb12_C"/>
    <property type="match status" value="1"/>
</dbReference>
<keyword evidence="1 4" id="KW-0732">Signal</keyword>
<dbReference type="HOGENOM" id="CLU_084151_0_0_11"/>
<dbReference type="AlphaFoldDB" id="W9D9W5"/>
<comment type="caution">
    <text evidence="6">The sequence shown here is derived from an EMBL/GenBank/DDBJ whole genome shotgun (WGS) entry which is preliminary data.</text>
</comment>
<evidence type="ECO:0000256" key="3">
    <source>
        <dbReference type="SAM" id="MobiDB-lite"/>
    </source>
</evidence>